<reference evidence="2 3" key="1">
    <citation type="journal article" date="2015" name="Genome Biol. Evol.">
        <title>Phylogenomic analyses indicate that early fungi evolved digesting cell walls of algal ancestors of land plants.</title>
        <authorList>
            <person name="Chang Y."/>
            <person name="Wang S."/>
            <person name="Sekimoto S."/>
            <person name="Aerts A.L."/>
            <person name="Choi C."/>
            <person name="Clum A."/>
            <person name="LaButti K.M."/>
            <person name="Lindquist E.A."/>
            <person name="Yee Ngan C."/>
            <person name="Ohm R.A."/>
            <person name="Salamov A.A."/>
            <person name="Grigoriev I.V."/>
            <person name="Spatafora J.W."/>
            <person name="Berbee M.L."/>
        </authorList>
    </citation>
    <scope>NUCLEOTIDE SEQUENCE [LARGE SCALE GENOMIC DNA]</scope>
    <source>
        <strain evidence="2 3">JEL478</strain>
    </source>
</reference>
<dbReference type="AlphaFoldDB" id="A0A139AW70"/>
<protein>
    <submittedName>
        <fullName evidence="2">Uncharacterized protein</fullName>
    </submittedName>
</protein>
<accession>A0A139AW70</accession>
<dbReference type="EMBL" id="KQ965734">
    <property type="protein sequence ID" value="KXS20957.1"/>
    <property type="molecule type" value="Genomic_DNA"/>
</dbReference>
<dbReference type="Proteomes" id="UP000070544">
    <property type="component" value="Unassembled WGS sequence"/>
</dbReference>
<evidence type="ECO:0000313" key="2">
    <source>
        <dbReference type="EMBL" id="KXS20957.1"/>
    </source>
</evidence>
<feature type="compositionally biased region" description="Polar residues" evidence="1">
    <location>
        <begin position="78"/>
        <end position="95"/>
    </location>
</feature>
<feature type="region of interest" description="Disordered" evidence="1">
    <location>
        <begin position="76"/>
        <end position="105"/>
    </location>
</feature>
<name>A0A139AW70_GONPJ</name>
<organism evidence="2 3">
    <name type="scientific">Gonapodya prolifera (strain JEL478)</name>
    <name type="common">Monoblepharis prolifera</name>
    <dbReference type="NCBI Taxonomy" id="1344416"/>
    <lineage>
        <taxon>Eukaryota</taxon>
        <taxon>Fungi</taxon>
        <taxon>Fungi incertae sedis</taxon>
        <taxon>Chytridiomycota</taxon>
        <taxon>Chytridiomycota incertae sedis</taxon>
        <taxon>Monoblepharidomycetes</taxon>
        <taxon>Monoblepharidales</taxon>
        <taxon>Gonapodyaceae</taxon>
        <taxon>Gonapodya</taxon>
    </lineage>
</organism>
<sequence length="105" mass="11653">MRLLLASSAGCRAETELLVRFDVDVYKSMTSSRFMDRSPLSSTSLATLFHKRIFHGSYDWILRAWNDGGASLELPLANTPSNNKQRVSRLQTASQPRLGAIAAQP</sequence>
<proteinExistence type="predicted"/>
<gene>
    <name evidence="2" type="ORF">M427DRAFT_51913</name>
</gene>
<evidence type="ECO:0000313" key="3">
    <source>
        <dbReference type="Proteomes" id="UP000070544"/>
    </source>
</evidence>
<evidence type="ECO:0000256" key="1">
    <source>
        <dbReference type="SAM" id="MobiDB-lite"/>
    </source>
</evidence>
<keyword evidence="3" id="KW-1185">Reference proteome</keyword>